<keyword evidence="1" id="KW-1133">Transmembrane helix</keyword>
<reference evidence="2 3" key="2">
    <citation type="submission" date="2018-03" db="EMBL/GenBank/DDBJ databases">
        <authorList>
            <person name="Keele B.F."/>
        </authorList>
    </citation>
    <scope>NUCLEOTIDE SEQUENCE [LARGE SCALE GENOMIC DNA]</scope>
    <source>
        <strain evidence="2 3">CCALA 016</strain>
    </source>
</reference>
<dbReference type="Proteomes" id="UP000239001">
    <property type="component" value="Unassembled WGS sequence"/>
</dbReference>
<name>A0A2T1LSZ9_9CHRO</name>
<organism evidence="2 3">
    <name type="scientific">Aphanothece hegewaldii CCALA 016</name>
    <dbReference type="NCBI Taxonomy" id="2107694"/>
    <lineage>
        <taxon>Bacteria</taxon>
        <taxon>Bacillati</taxon>
        <taxon>Cyanobacteriota</taxon>
        <taxon>Cyanophyceae</taxon>
        <taxon>Oscillatoriophycideae</taxon>
        <taxon>Chroococcales</taxon>
        <taxon>Aphanothecaceae</taxon>
        <taxon>Aphanothece</taxon>
    </lineage>
</organism>
<evidence type="ECO:0000256" key="1">
    <source>
        <dbReference type="SAM" id="Phobius"/>
    </source>
</evidence>
<dbReference type="RefSeq" id="WP_106458677.1">
    <property type="nucleotide sequence ID" value="NZ_PXOH01000030.1"/>
</dbReference>
<dbReference type="OrthoDB" id="494834at2"/>
<proteinExistence type="predicted"/>
<accession>A0A2T1LSZ9</accession>
<comment type="caution">
    <text evidence="2">The sequence shown here is derived from an EMBL/GenBank/DDBJ whole genome shotgun (WGS) entry which is preliminary data.</text>
</comment>
<reference evidence="2 3" key="1">
    <citation type="submission" date="2018-03" db="EMBL/GenBank/DDBJ databases">
        <title>The ancient ancestry and fast evolution of plastids.</title>
        <authorList>
            <person name="Moore K.R."/>
            <person name="Magnabosco C."/>
            <person name="Momper L."/>
            <person name="Gold D.A."/>
            <person name="Bosak T."/>
            <person name="Fournier G.P."/>
        </authorList>
    </citation>
    <scope>NUCLEOTIDE SEQUENCE [LARGE SCALE GENOMIC DNA]</scope>
    <source>
        <strain evidence="2 3">CCALA 016</strain>
    </source>
</reference>
<keyword evidence="1" id="KW-0472">Membrane</keyword>
<dbReference type="AlphaFoldDB" id="A0A2T1LSZ9"/>
<evidence type="ECO:0000313" key="2">
    <source>
        <dbReference type="EMBL" id="PSF33443.1"/>
    </source>
</evidence>
<keyword evidence="1" id="KW-0812">Transmembrane</keyword>
<sequence length="261" mass="28527">MSLLLGKFKERGASESLALKDAYSKLILICLGGVVGGLLLQLLLFIGLNRVANQPPPVLVQLKDGSSIKVEAIDSLSRTDQSIQSFVNDTLALMFTWSGVVPGDAAGQYTADQGVVILDEKGQRKGRVTTAAWEATYALELQFRQEFLRQLADLVPETVFVRKTNVAFVPLKILSPEPISLGKWKVRIYSNLLFVTADNQTAEIVPYNVDVYVHAVPPSNLALTSQVIDIRSKPIAAIVGKVRQAAMEIEAIVPIKQEDLK</sequence>
<gene>
    <name evidence="2" type="ORF">C7H19_19935</name>
</gene>
<dbReference type="EMBL" id="PXOH01000030">
    <property type="protein sequence ID" value="PSF33443.1"/>
    <property type="molecule type" value="Genomic_DNA"/>
</dbReference>
<evidence type="ECO:0000313" key="3">
    <source>
        <dbReference type="Proteomes" id="UP000239001"/>
    </source>
</evidence>
<feature type="transmembrane region" description="Helical" evidence="1">
    <location>
        <begin position="26"/>
        <end position="48"/>
    </location>
</feature>
<protein>
    <submittedName>
        <fullName evidence="2">Uncharacterized protein</fullName>
    </submittedName>
</protein>
<keyword evidence="3" id="KW-1185">Reference proteome</keyword>